<dbReference type="PRINTS" id="PR00363">
    <property type="entry name" value="CYTOCHROMEB5"/>
</dbReference>
<dbReference type="Pfam" id="PF03404">
    <property type="entry name" value="Mo-co_dimer"/>
    <property type="match status" value="1"/>
</dbReference>
<dbReference type="EMBL" id="JAVFWL010000004">
    <property type="protein sequence ID" value="KAK6750356.1"/>
    <property type="molecule type" value="Genomic_DNA"/>
</dbReference>
<dbReference type="InterPro" id="IPR005066">
    <property type="entry name" value="MoCF_OxRdtse_dimer"/>
</dbReference>
<sequence>MNNGSSVTVVVEICYRSFQVGAFAFYGELQHLLRFKVEVTAGIIRFRMPVQCAQNCLRPHPILKPPGEPSSRSSGLLKMRQGYYNFFVAIRMLRSSHPNNAGKGQIVSEYEDQTQLCLELPNRPRFAGQIVVAASCAMGFIALDPFRIRTAHAEAQPTEEKLTPPIRKDLPVFKKEEVKKHGKGAERIWVTYKSGVYDVTDFAESHPGGNKILLAAGGSVEPFWALYAQHKTEEVMEILEELRIGSLDPSEVEISKEVDASDPFSTDPERHPALIVNQQRPFNAETPPSLAMDNFRTPNDLFFVRNHMPVPKIDAKNHRLSVEGLGVKRLMNISVDHLKRNFEPVSVTAAIQCAGNRRENMNKYKKCQGLMWKENAISNAEWTGVRLRDLLLLAGVNPNDPRIKYVHLEGADADTEGQCYGASIPFEKAMSSETIVAYSMNGTDIPRDHGAPLRCVVPGFVGARQVKWLKTIRLSDVESPSHWQQKDYRVFSTSTNLGDDLDWKSVYSIQEYPVQSAFCIPPPGTKVERAEGTVDVGGYAWSGGGRGIIRVEVSGDGGKTWQLAELEQDESQDVDHMWSWTLFRASIKIPEGADKMELVVKATDRAYNTQPETPSGIWNLRGLINNAWHRVEVEIVD</sequence>
<reference evidence="9 10" key="1">
    <citation type="submission" date="2023-08" db="EMBL/GenBank/DDBJ databases">
        <title>A Necator americanus chromosomal reference genome.</title>
        <authorList>
            <person name="Ilik V."/>
            <person name="Petrzelkova K.J."/>
            <person name="Pardy F."/>
            <person name="Fuh T."/>
            <person name="Niatou-Singa F.S."/>
            <person name="Gouil Q."/>
            <person name="Baker L."/>
            <person name="Ritchie M.E."/>
            <person name="Jex A.R."/>
            <person name="Gazzola D."/>
            <person name="Li H."/>
            <person name="Toshio Fujiwara R."/>
            <person name="Zhan B."/>
            <person name="Aroian R.V."/>
            <person name="Pafco B."/>
            <person name="Schwarz E.M."/>
        </authorList>
    </citation>
    <scope>NUCLEOTIDE SEQUENCE [LARGE SCALE GENOMIC DNA]</scope>
    <source>
        <strain evidence="9 10">Aroian</strain>
        <tissue evidence="9">Whole animal</tissue>
    </source>
</reference>
<protein>
    <recommendedName>
        <fullName evidence="4">sulfite oxidase</fullName>
        <ecNumber evidence="4">1.8.3.1</ecNumber>
    </recommendedName>
</protein>
<dbReference type="InterPro" id="IPR036400">
    <property type="entry name" value="Cyt_B5-like_heme/steroid_sf"/>
</dbReference>
<evidence type="ECO:0000256" key="5">
    <source>
        <dbReference type="ARBA" id="ARBA00022505"/>
    </source>
</evidence>
<comment type="caution">
    <text evidence="9">The sequence shown here is derived from an EMBL/GenBank/DDBJ whole genome shotgun (WGS) entry which is preliminary data.</text>
</comment>
<dbReference type="CDD" id="cd02111">
    <property type="entry name" value="eukary_SO_Moco"/>
    <property type="match status" value="1"/>
</dbReference>
<dbReference type="Gene3D" id="3.90.420.10">
    <property type="entry name" value="Oxidoreductase, molybdopterin-binding domain"/>
    <property type="match status" value="1"/>
</dbReference>
<dbReference type="Gene3D" id="3.10.120.10">
    <property type="entry name" value="Cytochrome b5-like heme/steroid binding domain"/>
    <property type="match status" value="1"/>
</dbReference>
<dbReference type="PANTHER" id="PTHR19372:SF7">
    <property type="entry name" value="SULFITE OXIDASE, MITOCHONDRIAL"/>
    <property type="match status" value="1"/>
</dbReference>
<evidence type="ECO:0000256" key="4">
    <source>
        <dbReference type="ARBA" id="ARBA00012505"/>
    </source>
</evidence>
<accession>A0ABR1DLM5</accession>
<dbReference type="SUPFAM" id="SSF81296">
    <property type="entry name" value="E set domains"/>
    <property type="match status" value="1"/>
</dbReference>
<dbReference type="InterPro" id="IPR000572">
    <property type="entry name" value="OxRdtase_Mopterin-bd_dom"/>
</dbReference>
<dbReference type="InterPro" id="IPR001199">
    <property type="entry name" value="Cyt_B5-like_heme/steroid-bd"/>
</dbReference>
<proteinExistence type="predicted"/>
<dbReference type="PRINTS" id="PR00407">
    <property type="entry name" value="EUMOPTERIN"/>
</dbReference>
<name>A0ABR1DLM5_NECAM</name>
<dbReference type="InterPro" id="IPR036374">
    <property type="entry name" value="OxRdtase_Mopterin-bd_sf"/>
</dbReference>
<keyword evidence="6" id="KW-0479">Metal-binding</keyword>
<gene>
    <name evidence="9" type="primary">Necator_chrIV.g15668</name>
    <name evidence="9" type="ORF">RB195_002373</name>
</gene>
<keyword evidence="10" id="KW-1185">Reference proteome</keyword>
<dbReference type="EC" id="1.8.3.1" evidence="4"/>
<keyword evidence="7" id="KW-0560">Oxidoreductase</keyword>
<dbReference type="SUPFAM" id="SSF55856">
    <property type="entry name" value="Cytochrome b5-like heme/steroid binding domain"/>
    <property type="match status" value="1"/>
</dbReference>
<dbReference type="SUPFAM" id="SSF56524">
    <property type="entry name" value="Oxidoreductase molybdopterin-binding domain"/>
    <property type="match status" value="1"/>
</dbReference>
<evidence type="ECO:0000256" key="2">
    <source>
        <dbReference type="ARBA" id="ARBA00004678"/>
    </source>
</evidence>
<evidence type="ECO:0000259" key="8">
    <source>
        <dbReference type="PROSITE" id="PS50255"/>
    </source>
</evidence>
<evidence type="ECO:0000256" key="3">
    <source>
        <dbReference type="ARBA" id="ARBA00004971"/>
    </source>
</evidence>
<dbReference type="Pfam" id="PF00174">
    <property type="entry name" value="Oxidored_molyb"/>
    <property type="match status" value="1"/>
</dbReference>
<dbReference type="SMART" id="SM01117">
    <property type="entry name" value="Cyt-b5"/>
    <property type="match status" value="1"/>
</dbReference>
<dbReference type="InterPro" id="IPR014756">
    <property type="entry name" value="Ig_E-set"/>
</dbReference>
<organism evidence="9 10">
    <name type="scientific">Necator americanus</name>
    <name type="common">Human hookworm</name>
    <dbReference type="NCBI Taxonomy" id="51031"/>
    <lineage>
        <taxon>Eukaryota</taxon>
        <taxon>Metazoa</taxon>
        <taxon>Ecdysozoa</taxon>
        <taxon>Nematoda</taxon>
        <taxon>Chromadorea</taxon>
        <taxon>Rhabditida</taxon>
        <taxon>Rhabditina</taxon>
        <taxon>Rhabditomorpha</taxon>
        <taxon>Strongyloidea</taxon>
        <taxon>Ancylostomatidae</taxon>
        <taxon>Bunostominae</taxon>
        <taxon>Necator</taxon>
    </lineage>
</organism>
<dbReference type="Gene3D" id="2.60.40.650">
    <property type="match status" value="1"/>
</dbReference>
<evidence type="ECO:0000256" key="1">
    <source>
        <dbReference type="ARBA" id="ARBA00001924"/>
    </source>
</evidence>
<comment type="pathway">
    <text evidence="2">Sulfur metabolism.</text>
</comment>
<comment type="cofactor">
    <cofactor evidence="1">
        <name>Mo-molybdopterin</name>
        <dbReference type="ChEBI" id="CHEBI:71302"/>
    </cofactor>
</comment>
<dbReference type="PANTHER" id="PTHR19372">
    <property type="entry name" value="SULFITE REDUCTASE"/>
    <property type="match status" value="1"/>
</dbReference>
<evidence type="ECO:0000256" key="7">
    <source>
        <dbReference type="ARBA" id="ARBA00023002"/>
    </source>
</evidence>
<evidence type="ECO:0000313" key="10">
    <source>
        <dbReference type="Proteomes" id="UP001303046"/>
    </source>
</evidence>
<comment type="pathway">
    <text evidence="3">Energy metabolism; sulfur metabolism.</text>
</comment>
<dbReference type="Pfam" id="PF00173">
    <property type="entry name" value="Cyt-b5"/>
    <property type="match status" value="1"/>
</dbReference>
<keyword evidence="5" id="KW-0500">Molybdenum</keyword>
<evidence type="ECO:0000256" key="6">
    <source>
        <dbReference type="ARBA" id="ARBA00022723"/>
    </source>
</evidence>
<dbReference type="Proteomes" id="UP001303046">
    <property type="component" value="Unassembled WGS sequence"/>
</dbReference>
<dbReference type="PROSITE" id="PS50255">
    <property type="entry name" value="CYTOCHROME_B5_2"/>
    <property type="match status" value="1"/>
</dbReference>
<evidence type="ECO:0000313" key="9">
    <source>
        <dbReference type="EMBL" id="KAK6750356.1"/>
    </source>
</evidence>
<dbReference type="InterPro" id="IPR008335">
    <property type="entry name" value="Mopterin_OxRdtase_euk"/>
</dbReference>
<feature type="domain" description="Cytochrome b5 heme-binding" evidence="8">
    <location>
        <begin position="170"/>
        <end position="248"/>
    </location>
</feature>